<dbReference type="PANTHER" id="PTHR43707:SF6">
    <property type="entry name" value="ATP PHOSPHORIBOSYLTRANSFERASE REGULATORY SUBUNIT"/>
    <property type="match status" value="1"/>
</dbReference>
<dbReference type="SUPFAM" id="SSF55681">
    <property type="entry name" value="Class II aaRS and biotin synthetases"/>
    <property type="match status" value="1"/>
</dbReference>
<feature type="binding site" evidence="10">
    <location>
        <position position="125"/>
    </location>
    <ligand>
        <name>L-histidine</name>
        <dbReference type="ChEBI" id="CHEBI:57595"/>
    </ligand>
</feature>
<feature type="domain" description="Class II Histidinyl-tRNA synthetase (HisRS)-like catalytic core" evidence="11">
    <location>
        <begin position="11"/>
        <end position="322"/>
    </location>
</feature>
<keyword evidence="12" id="KW-0328">Glycosyltransferase</keyword>
<evidence type="ECO:0000256" key="5">
    <source>
        <dbReference type="ARBA" id="ARBA00022490"/>
    </source>
</evidence>
<dbReference type="UniPathway" id="UPA00031">
    <property type="reaction ID" value="UER00006"/>
</dbReference>
<evidence type="ECO:0000256" key="3">
    <source>
        <dbReference type="ARBA" id="ARBA00005539"/>
    </source>
</evidence>
<evidence type="ECO:0000313" key="13">
    <source>
        <dbReference type="Proteomes" id="UP000013523"/>
    </source>
</evidence>
<dbReference type="PANTHER" id="PTHR43707">
    <property type="entry name" value="HISTIDYL-TRNA SYNTHETASE"/>
    <property type="match status" value="1"/>
</dbReference>
<feature type="binding site" evidence="10">
    <location>
        <position position="129"/>
    </location>
    <ligand>
        <name>L-histidine</name>
        <dbReference type="ChEBI" id="CHEBI:57595"/>
    </ligand>
</feature>
<dbReference type="eggNOG" id="COG3705">
    <property type="taxonomic scope" value="Bacteria"/>
</dbReference>
<dbReference type="CDD" id="cd00773">
    <property type="entry name" value="HisRS-like_core"/>
    <property type="match status" value="1"/>
</dbReference>
<feature type="binding site" evidence="10">
    <location>
        <position position="111"/>
    </location>
    <ligand>
        <name>L-histidine</name>
        <dbReference type="ChEBI" id="CHEBI:57595"/>
    </ligand>
</feature>
<evidence type="ECO:0000256" key="1">
    <source>
        <dbReference type="ARBA" id="ARBA00004496"/>
    </source>
</evidence>
<evidence type="ECO:0000256" key="10">
    <source>
        <dbReference type="PIRSR" id="PIRSR001549-1"/>
    </source>
</evidence>
<comment type="function">
    <text evidence="8 9">Required for the first step of histidine biosynthesis. May allow the feedback regulation of ATP phosphoribosyltransferase activity by histidine.</text>
</comment>
<reference evidence="12 13" key="1">
    <citation type="submission" date="2012-01" db="EMBL/GenBank/DDBJ databases">
        <title>Complete sequence of chromosome of Clostridium pasteurianum BC1.</title>
        <authorList>
            <consortium name="US DOE Joint Genome Institute"/>
            <person name="Lucas S."/>
            <person name="Han J."/>
            <person name="Lapidus A."/>
            <person name="Cheng J.-F."/>
            <person name="Goodwin L."/>
            <person name="Pitluck S."/>
            <person name="Peters L."/>
            <person name="Mikhailova N."/>
            <person name="Teshima H."/>
            <person name="Detter J.C."/>
            <person name="Han C."/>
            <person name="Tapia R."/>
            <person name="Land M."/>
            <person name="Hauser L."/>
            <person name="Kyrpides N."/>
            <person name="Ivanova N."/>
            <person name="Pagani I."/>
            <person name="Dunn J."/>
            <person name="Taghavi S."/>
            <person name="Francis A."/>
            <person name="van der Lelie D."/>
            <person name="Woyke T."/>
        </authorList>
    </citation>
    <scope>NUCLEOTIDE SEQUENCE [LARGE SCALE GENOMIC DNA]</scope>
    <source>
        <strain evidence="12 13">BC1</strain>
    </source>
</reference>
<feature type="binding site" evidence="10">
    <location>
        <begin position="276"/>
        <end position="277"/>
    </location>
    <ligand>
        <name>L-histidine</name>
        <dbReference type="ChEBI" id="CHEBI:57595"/>
    </ligand>
</feature>
<keyword evidence="5 9" id="KW-0963">Cytoplasm</keyword>
<dbReference type="NCBIfam" id="NF008936">
    <property type="entry name" value="PRK12292.1-3"/>
    <property type="match status" value="1"/>
</dbReference>
<accession>R4KAS5</accession>
<dbReference type="STRING" id="86416.Clopa_4056"/>
<dbReference type="EMBL" id="CP003261">
    <property type="protein sequence ID" value="AGK98796.1"/>
    <property type="molecule type" value="Genomic_DNA"/>
</dbReference>
<evidence type="ECO:0000313" key="12">
    <source>
        <dbReference type="EMBL" id="AGK98796.1"/>
    </source>
</evidence>
<comment type="subcellular location">
    <subcellularLocation>
        <location evidence="1 9">Cytoplasm</location>
    </subcellularLocation>
</comment>
<dbReference type="Gene3D" id="3.30.930.10">
    <property type="entry name" value="Bira Bifunctional Protein, Domain 2"/>
    <property type="match status" value="1"/>
</dbReference>
<dbReference type="HAMAP" id="MF_00125">
    <property type="entry name" value="HisZ"/>
    <property type="match status" value="1"/>
</dbReference>
<evidence type="ECO:0000259" key="11">
    <source>
        <dbReference type="Pfam" id="PF13393"/>
    </source>
</evidence>
<dbReference type="PATRIC" id="fig|86416.3.peg.4053"/>
<gene>
    <name evidence="9" type="primary">hisZ</name>
    <name evidence="12" type="ORF">Clopa_4056</name>
</gene>
<dbReference type="GO" id="GO:0016757">
    <property type="term" value="F:glycosyltransferase activity"/>
    <property type="evidence" value="ECO:0007669"/>
    <property type="project" value="UniProtKB-KW"/>
</dbReference>
<comment type="miscellaneous">
    <text evidence="9">This function is generally fulfilled by the C-terminal part of HisG, which is missing in some bacteria such as this one.</text>
</comment>
<evidence type="ECO:0000256" key="6">
    <source>
        <dbReference type="ARBA" id="ARBA00022605"/>
    </source>
</evidence>
<organism evidence="12 13">
    <name type="scientific">Clostridium pasteurianum BC1</name>
    <dbReference type="NCBI Taxonomy" id="86416"/>
    <lineage>
        <taxon>Bacteria</taxon>
        <taxon>Bacillati</taxon>
        <taxon>Bacillota</taxon>
        <taxon>Clostridia</taxon>
        <taxon>Eubacteriales</taxon>
        <taxon>Clostridiaceae</taxon>
        <taxon>Clostridium</taxon>
    </lineage>
</organism>
<evidence type="ECO:0000256" key="7">
    <source>
        <dbReference type="ARBA" id="ARBA00023102"/>
    </source>
</evidence>
<evidence type="ECO:0000256" key="8">
    <source>
        <dbReference type="ARBA" id="ARBA00025246"/>
    </source>
</evidence>
<keyword evidence="7 9" id="KW-0368">Histidine biosynthesis</keyword>
<dbReference type="GO" id="GO:0000105">
    <property type="term" value="P:L-histidine biosynthetic process"/>
    <property type="evidence" value="ECO:0007669"/>
    <property type="project" value="UniProtKB-UniRule"/>
</dbReference>
<dbReference type="KEGG" id="cpas:Clopa_4056"/>
<dbReference type="GO" id="GO:0006427">
    <property type="term" value="P:histidyl-tRNA aminoacylation"/>
    <property type="evidence" value="ECO:0007669"/>
    <property type="project" value="TreeGrafter"/>
</dbReference>
<keyword evidence="12" id="KW-0808">Transferase</keyword>
<dbReference type="GO" id="GO:0005737">
    <property type="term" value="C:cytoplasm"/>
    <property type="evidence" value="ECO:0007669"/>
    <property type="project" value="UniProtKB-SubCell"/>
</dbReference>
<dbReference type="PIRSF" id="PIRSF001549">
    <property type="entry name" value="His-tRNA_synth"/>
    <property type="match status" value="1"/>
</dbReference>
<comment type="subunit">
    <text evidence="9">Heteromultimer composed of HisG and HisZ subunits.</text>
</comment>
<dbReference type="GO" id="GO:0140096">
    <property type="term" value="F:catalytic activity, acting on a protein"/>
    <property type="evidence" value="ECO:0007669"/>
    <property type="project" value="UniProtKB-ARBA"/>
</dbReference>
<evidence type="ECO:0000256" key="2">
    <source>
        <dbReference type="ARBA" id="ARBA00004667"/>
    </source>
</evidence>
<keyword evidence="6 9" id="KW-0028">Amino-acid biosynthesis</keyword>
<dbReference type="OrthoDB" id="9800814at2"/>
<dbReference type="NCBIfam" id="TIGR00443">
    <property type="entry name" value="hisZ_biosyn_reg"/>
    <property type="match status" value="1"/>
</dbReference>
<keyword evidence="13" id="KW-1185">Reference proteome</keyword>
<comment type="similarity">
    <text evidence="3 9">Belongs to the class-II aminoacyl-tRNA synthetase family. HisZ subfamily.</text>
</comment>
<dbReference type="InterPro" id="IPR004516">
    <property type="entry name" value="HisRS/HisZ"/>
</dbReference>
<dbReference type="GO" id="GO:0004821">
    <property type="term" value="F:histidine-tRNA ligase activity"/>
    <property type="evidence" value="ECO:0007669"/>
    <property type="project" value="TreeGrafter"/>
</dbReference>
<sequence length="413" mass="47614">MANLKKYIPEGTKDILFQECTSKVKIENLIRNVYINYGYHEIISPTLEFYDVFNMHNQPIPQEQMYKLFDNRGRILVLRSDMTTPIARIAATKIKPEMYPLKLCYSQNIFRINEVLNGKLSEFTQSGIEIIGVDSIRGDIEAIITGIEALNKIGLKNFKIEIGDSQFFRQLTEDLPLNIEEKENIRILIQNKNISGLREFLNNNGKVIDKNTLEILQRIPELFGGKEVITETRELLGKSYGVKALENIERVYEIMEKLGFSKYISIDLGMVQNLNYYSGLIFRGYCMDAGDSILSGGRYDKLIENFGEKLPATGLAINVDTVLEALKIQETVFEDKKIEKIIHCNFDDLHKAYSLLKNLNEKGIKAEVSLMKKEEETIKYAEKINSKFVINVSEQTEIKFEDNKWIKYHEKNS</sequence>
<comment type="pathway">
    <text evidence="2 9">Amino-acid biosynthesis; L-histidine biosynthesis; L-histidine from 5-phospho-alpha-D-ribose 1-diphosphate: step 1/9.</text>
</comment>
<name>R4KAS5_CLOPA</name>
<protein>
    <recommendedName>
        <fullName evidence="4 9">ATP phosphoribosyltransferase regulatory subunit</fullName>
    </recommendedName>
</protein>
<dbReference type="Pfam" id="PF13393">
    <property type="entry name" value="tRNA-synt_His"/>
    <property type="match status" value="1"/>
</dbReference>
<feature type="binding site" evidence="10">
    <location>
        <begin position="81"/>
        <end position="83"/>
    </location>
    <ligand>
        <name>L-histidine</name>
        <dbReference type="ChEBI" id="CHEBI:57595"/>
    </ligand>
</feature>
<dbReference type="AlphaFoldDB" id="R4KAS5"/>
<evidence type="ECO:0000256" key="9">
    <source>
        <dbReference type="HAMAP-Rule" id="MF_00125"/>
    </source>
</evidence>
<dbReference type="HOGENOM" id="CLU_025113_0_0_9"/>
<proteinExistence type="inferred from homology"/>
<evidence type="ECO:0000256" key="4">
    <source>
        <dbReference type="ARBA" id="ARBA00020397"/>
    </source>
</evidence>
<dbReference type="InterPro" id="IPR045864">
    <property type="entry name" value="aa-tRNA-synth_II/BPL/LPL"/>
</dbReference>
<dbReference type="InterPro" id="IPR004517">
    <property type="entry name" value="HisZ"/>
</dbReference>
<dbReference type="RefSeq" id="WP_015617071.1">
    <property type="nucleotide sequence ID" value="NC_021182.1"/>
</dbReference>
<dbReference type="InterPro" id="IPR041715">
    <property type="entry name" value="HisRS-like_core"/>
</dbReference>
<dbReference type="Proteomes" id="UP000013523">
    <property type="component" value="Chromosome"/>
</dbReference>